<accession>A0A345T4Z8</accession>
<feature type="region of interest" description="Disordered" evidence="1">
    <location>
        <begin position="153"/>
        <end position="205"/>
    </location>
</feature>
<proteinExistence type="predicted"/>
<dbReference type="PANTHER" id="PTHR33498">
    <property type="entry name" value="TRANSPOSASE FOR INSERTION SEQUENCE ELEMENT IS1557"/>
    <property type="match status" value="1"/>
</dbReference>
<dbReference type="InterPro" id="IPR047951">
    <property type="entry name" value="Transpos_ISL3"/>
</dbReference>
<feature type="region of interest" description="Disordered" evidence="1">
    <location>
        <begin position="1"/>
        <end position="62"/>
    </location>
</feature>
<reference evidence="4" key="1">
    <citation type="submission" date="2018-07" db="EMBL/GenBank/DDBJ databases">
        <title>Streptacidiphilus bronchialis DSM 106435 chromosome.</title>
        <authorList>
            <person name="Batra D."/>
            <person name="Gulvik C.A."/>
        </authorList>
    </citation>
    <scope>NUCLEOTIDE SEQUENCE [LARGE SCALE GENOMIC DNA]</scope>
    <source>
        <strain evidence="4">DSM 106435</strain>
    </source>
</reference>
<feature type="compositionally biased region" description="Low complexity" evidence="1">
    <location>
        <begin position="1"/>
        <end position="14"/>
    </location>
</feature>
<dbReference type="InterPro" id="IPR002560">
    <property type="entry name" value="Transposase_DDE"/>
</dbReference>
<dbReference type="OrthoDB" id="3238779at2"/>
<evidence type="ECO:0000256" key="1">
    <source>
        <dbReference type="SAM" id="MobiDB-lite"/>
    </source>
</evidence>
<protein>
    <submittedName>
        <fullName evidence="3">Transposase</fullName>
    </submittedName>
</protein>
<dbReference type="KEGG" id="stri:C7M71_000245"/>
<dbReference type="PANTHER" id="PTHR33498:SF1">
    <property type="entry name" value="TRANSPOSASE FOR INSERTION SEQUENCE ELEMENT IS1557"/>
    <property type="match status" value="1"/>
</dbReference>
<dbReference type="EMBL" id="CP031264">
    <property type="protein sequence ID" value="AXI81053.1"/>
    <property type="molecule type" value="Genomic_DNA"/>
</dbReference>
<name>A0A345T4Z8_9ACTN</name>
<keyword evidence="4" id="KW-1185">Reference proteome</keyword>
<feature type="domain" description="Transposase IS204/IS1001/IS1096/IS1165 DDE" evidence="2">
    <location>
        <begin position="79"/>
        <end position="150"/>
    </location>
</feature>
<organism evidence="3 4">
    <name type="scientific">Peterkaempfera bronchialis</name>
    <dbReference type="NCBI Taxonomy" id="2126346"/>
    <lineage>
        <taxon>Bacteria</taxon>
        <taxon>Bacillati</taxon>
        <taxon>Actinomycetota</taxon>
        <taxon>Actinomycetes</taxon>
        <taxon>Kitasatosporales</taxon>
        <taxon>Streptomycetaceae</taxon>
        <taxon>Peterkaempfera</taxon>
    </lineage>
</organism>
<evidence type="ECO:0000313" key="3">
    <source>
        <dbReference type="EMBL" id="AXI81053.1"/>
    </source>
</evidence>
<feature type="compositionally biased region" description="Low complexity" evidence="1">
    <location>
        <begin position="24"/>
        <end position="33"/>
    </location>
</feature>
<evidence type="ECO:0000313" key="4">
    <source>
        <dbReference type="Proteomes" id="UP000249340"/>
    </source>
</evidence>
<dbReference type="Pfam" id="PF01610">
    <property type="entry name" value="DDE_Tnp_ISL3"/>
    <property type="match status" value="1"/>
</dbReference>
<dbReference type="AlphaFoldDB" id="A0A345T4Z8"/>
<gene>
    <name evidence="3" type="ORF">C7M71_000245</name>
</gene>
<dbReference type="Proteomes" id="UP000249340">
    <property type="component" value="Chromosome"/>
</dbReference>
<evidence type="ECO:0000259" key="2">
    <source>
        <dbReference type="Pfam" id="PF01610"/>
    </source>
</evidence>
<sequence>MAKPTAPGRVAAARADARRPGRLPPGRSVRRPGQPLHPAQTDTRCSRARAVGAARARDRRVRPVQGARLRDHPGRHRDPRPVDLLPGRTVETVRSGLAAHPGVKVICRDRSALHAEAGRLGAPDAIHVADRFHLWQNLADAVEKTVLQHRSLLPEPPLPAGPTQPVSLPPAAAEPRRTLHPQKPASRMSAGSPLPSPLSPRARRPGVVGRNAVARVAPTAGGWVSQGWIGPDDGGSLAFRAPICLGGPPALRSFA</sequence>